<keyword evidence="2" id="KW-0413">Isomerase</keyword>
<dbReference type="Pfam" id="PF00128">
    <property type="entry name" value="Alpha-amylase"/>
    <property type="match status" value="1"/>
</dbReference>
<dbReference type="GO" id="GO:0005992">
    <property type="term" value="P:trehalose biosynthetic process"/>
    <property type="evidence" value="ECO:0007669"/>
    <property type="project" value="TreeGrafter"/>
</dbReference>
<dbReference type="PANTHER" id="PTHR10357:SF216">
    <property type="entry name" value="MALTOOLIGOSYL TREHALOSE SYNTHASE-RELATED"/>
    <property type="match status" value="1"/>
</dbReference>
<dbReference type="RefSeq" id="WP_184075371.1">
    <property type="nucleotide sequence ID" value="NZ_JACHDS010000001.1"/>
</dbReference>
<accession>A0A7W9YH23</accession>
<dbReference type="InterPro" id="IPR006047">
    <property type="entry name" value="GH13_cat_dom"/>
</dbReference>
<dbReference type="NCBIfam" id="TIGR02401">
    <property type="entry name" value="trehalose_TreY"/>
    <property type="match status" value="1"/>
</dbReference>
<feature type="domain" description="Glycosyl hydrolase family 13 catalytic" evidence="1">
    <location>
        <begin position="4"/>
        <end position="659"/>
    </location>
</feature>
<dbReference type="Proteomes" id="UP000546642">
    <property type="component" value="Unassembled WGS sequence"/>
</dbReference>
<dbReference type="InterPro" id="IPR017853">
    <property type="entry name" value="GH"/>
</dbReference>
<gene>
    <name evidence="2" type="ORF">HNR23_002073</name>
</gene>
<evidence type="ECO:0000259" key="1">
    <source>
        <dbReference type="SMART" id="SM00642"/>
    </source>
</evidence>
<evidence type="ECO:0000313" key="3">
    <source>
        <dbReference type="Proteomes" id="UP000546642"/>
    </source>
</evidence>
<evidence type="ECO:0000313" key="2">
    <source>
        <dbReference type="EMBL" id="MBB6172013.1"/>
    </source>
</evidence>
<dbReference type="InterPro" id="IPR013797">
    <property type="entry name" value="Maltooligo_trehalose_synth_4"/>
</dbReference>
<dbReference type="GO" id="GO:0030980">
    <property type="term" value="P:alpha-glucan catabolic process"/>
    <property type="evidence" value="ECO:0007669"/>
    <property type="project" value="TreeGrafter"/>
</dbReference>
<dbReference type="InterPro" id="IPR012767">
    <property type="entry name" value="Trehalose_TreY"/>
</dbReference>
<dbReference type="PANTHER" id="PTHR10357">
    <property type="entry name" value="ALPHA-AMYLASE FAMILY MEMBER"/>
    <property type="match status" value="1"/>
</dbReference>
<dbReference type="EMBL" id="JACHDS010000001">
    <property type="protein sequence ID" value="MBB6172013.1"/>
    <property type="molecule type" value="Genomic_DNA"/>
</dbReference>
<dbReference type="Gene3D" id="1.10.10.470">
    <property type="entry name" value="Maltooligosyl trehalose synthase, domain 4"/>
    <property type="match status" value="1"/>
</dbReference>
<organism evidence="2 3">
    <name type="scientific">Nocardiopsis mwathae</name>
    <dbReference type="NCBI Taxonomy" id="1472723"/>
    <lineage>
        <taxon>Bacteria</taxon>
        <taxon>Bacillati</taxon>
        <taxon>Actinomycetota</taxon>
        <taxon>Actinomycetes</taxon>
        <taxon>Streptosporangiales</taxon>
        <taxon>Nocardiopsidaceae</taxon>
        <taxon>Nocardiopsis</taxon>
    </lineage>
</organism>
<comment type="caution">
    <text evidence="2">The sequence shown here is derived from an EMBL/GenBank/DDBJ whole genome shotgun (WGS) entry which is preliminary data.</text>
</comment>
<reference evidence="2 3" key="1">
    <citation type="submission" date="2020-08" db="EMBL/GenBank/DDBJ databases">
        <title>Sequencing the genomes of 1000 actinobacteria strains.</title>
        <authorList>
            <person name="Klenk H.-P."/>
        </authorList>
    </citation>
    <scope>NUCLEOTIDE SEQUENCE [LARGE SCALE GENOMIC DNA]</scope>
    <source>
        <strain evidence="2 3">DSM 46659</strain>
    </source>
</reference>
<name>A0A7W9YH23_9ACTN</name>
<dbReference type="SMART" id="SM00642">
    <property type="entry name" value="Aamy"/>
    <property type="match status" value="1"/>
</dbReference>
<dbReference type="AlphaFoldDB" id="A0A7W9YH23"/>
<dbReference type="SUPFAM" id="SSF51445">
    <property type="entry name" value="(Trans)glycosidases"/>
    <property type="match status" value="1"/>
</dbReference>
<keyword evidence="3" id="KW-1185">Reference proteome</keyword>
<proteinExistence type="predicted"/>
<dbReference type="CDD" id="cd11336">
    <property type="entry name" value="AmyAc_MTSase"/>
    <property type="match status" value="1"/>
</dbReference>
<dbReference type="Gene3D" id="3.30.1590.10">
    <property type="entry name" value="Maltooligosyl trehalose synthase, domain 2"/>
    <property type="match status" value="1"/>
</dbReference>
<dbReference type="EC" id="5.4.99.15" evidence="2"/>
<dbReference type="Gene3D" id="1.10.150.200">
    <property type="entry name" value="Maltooligosyl trehalose synthase, domain 3"/>
    <property type="match status" value="1"/>
</dbReference>
<protein>
    <submittedName>
        <fullName evidence="2">(1-&gt;4)-alpha-D-glucan 1-alpha-D-glucosylmutase</fullName>
        <ecNumber evidence="2">5.4.99.15</ecNumber>
    </submittedName>
</protein>
<sequence>MGTLASTYRLQLGPGRTFADAADLADYLHRLGVGAVYVSPILAAAPGSPHGYDVVDPARVSAELGGEEGRAALVDRLRRLGLGLVVDIVPNHMSVAVPAANPWWWDVLRLGPGSPYARCFDIDWASGPLPLPVLPDDGDDGAAALGGLTVVDDCLSCADQRFPLAPGTFAPGDDPGEVHLRQHYRLVSWRRAATDLRYRRFFDISGLAAVRVEDPDVFTATHARILGWAERGEVDGLRVDHVDGLSDPGGYLRRLRDAFGGWIVVEKILAPGETPPASWPVGGTTGYDALREVGGLFIDPAAERPLTELADALGVPADTGAVEARCRYEAAATLLQPEVRRIAALLGDTAEAARGAGDDHAATVASAEEAVAELLARFPCYRSYLPEREADWALAVDRARRARPDLVGELDRIDARVRADPRGELARRIQQTSGAVVAKGTEDTACYRATRFIALNEVGGAPDRFGTGPAEFHTAAARREASWPSAMTTLSTHDTKRSEDVRARLAALTEIPEDFAAAVRDWTARCGLGEPSLNLLAWQTLVGAWPISAARLRCYLLKAAREAKLRTSWLHPDPAFEAEVGSWPERVLSDAPLAADVAALVGRIRAAGWSNALGQKLVQLTAPGVPDVYQGTELWDLSLVDPDNRRPVDFATRTMILERLESGWLPPVDAAGAVKLHVVRQALLLRRGHPMRGYRPLGPTGPAADHAVAFARGPGLDAVTIATRLPLRLAAAGGWRTTSVPLPGGPGLWRDLLTGRDLAPERTDGFTAARLADVLDPYPVALLVRRTDDAEADRR</sequence>
<dbReference type="GO" id="GO:0047470">
    <property type="term" value="F:(1,4)-alpha-D-glucan 1-alpha-D-glucosylmutase activity"/>
    <property type="evidence" value="ECO:0007669"/>
    <property type="project" value="UniProtKB-EC"/>
</dbReference>
<dbReference type="Gene3D" id="3.20.20.80">
    <property type="entry name" value="Glycosidases"/>
    <property type="match status" value="1"/>
</dbReference>